<protein>
    <submittedName>
        <fullName evidence="1">Uncharacterized protein</fullName>
    </submittedName>
</protein>
<dbReference type="RefSeq" id="WP_311608116.1">
    <property type="nucleotide sequence ID" value="NZ_JAVRFI010000002.1"/>
</dbReference>
<accession>A0ABU2SHB5</accession>
<organism evidence="1 2">
    <name type="scientific">Streptomyces hesseae</name>
    <dbReference type="NCBI Taxonomy" id="3075519"/>
    <lineage>
        <taxon>Bacteria</taxon>
        <taxon>Bacillati</taxon>
        <taxon>Actinomycetota</taxon>
        <taxon>Actinomycetes</taxon>
        <taxon>Kitasatosporales</taxon>
        <taxon>Streptomycetaceae</taxon>
        <taxon>Streptomyces</taxon>
    </lineage>
</organism>
<proteinExistence type="predicted"/>
<dbReference type="EMBL" id="JAVRFI010000002">
    <property type="protein sequence ID" value="MDT0448373.1"/>
    <property type="molecule type" value="Genomic_DNA"/>
</dbReference>
<evidence type="ECO:0000313" key="2">
    <source>
        <dbReference type="Proteomes" id="UP001180531"/>
    </source>
</evidence>
<comment type="caution">
    <text evidence="1">The sequence shown here is derived from an EMBL/GenBank/DDBJ whole genome shotgun (WGS) entry which is preliminary data.</text>
</comment>
<reference evidence="1" key="1">
    <citation type="submission" date="2024-05" db="EMBL/GenBank/DDBJ databases">
        <title>30 novel species of actinomycetes from the DSMZ collection.</title>
        <authorList>
            <person name="Nouioui I."/>
        </authorList>
    </citation>
    <scope>NUCLEOTIDE SEQUENCE</scope>
    <source>
        <strain evidence="1">DSM 40473</strain>
    </source>
</reference>
<gene>
    <name evidence="1" type="ORF">RM609_04645</name>
</gene>
<evidence type="ECO:0000313" key="1">
    <source>
        <dbReference type="EMBL" id="MDT0448373.1"/>
    </source>
</evidence>
<keyword evidence="2" id="KW-1185">Reference proteome</keyword>
<sequence>MSPEKSKLRTGRSVSGRAALAPMDLGTAVAFELLSSRLHHLIAAREAQP</sequence>
<dbReference type="Proteomes" id="UP001180531">
    <property type="component" value="Unassembled WGS sequence"/>
</dbReference>
<name>A0ABU2SHB5_9ACTN</name>